<feature type="region of interest" description="Disordered" evidence="1">
    <location>
        <begin position="19"/>
        <end position="65"/>
    </location>
</feature>
<evidence type="ECO:0000313" key="2">
    <source>
        <dbReference type="EMBL" id="VVC95850.1"/>
    </source>
</evidence>
<dbReference type="EMBL" id="FZQP02002460">
    <property type="protein sequence ID" value="VVC95850.1"/>
    <property type="molecule type" value="Genomic_DNA"/>
</dbReference>
<proteinExistence type="predicted"/>
<dbReference type="Proteomes" id="UP000324832">
    <property type="component" value="Unassembled WGS sequence"/>
</dbReference>
<reference evidence="2 3" key="1">
    <citation type="submission" date="2017-07" db="EMBL/GenBank/DDBJ databases">
        <authorList>
            <person name="Talla V."/>
            <person name="Backstrom N."/>
        </authorList>
    </citation>
    <scope>NUCLEOTIDE SEQUENCE [LARGE SCALE GENOMIC DNA]</scope>
</reference>
<accession>A0A5E4QFS6</accession>
<sequence length="79" mass="9021">MKILPALSRYRNREHLHLSDEGLDMAASARPPLNLDMAASPRPPARPQPTVEAGSERRQRRIDKITELENRILKPDVKE</sequence>
<evidence type="ECO:0000256" key="1">
    <source>
        <dbReference type="SAM" id="MobiDB-lite"/>
    </source>
</evidence>
<protein>
    <submittedName>
        <fullName evidence="2">Uncharacterized protein</fullName>
    </submittedName>
</protein>
<gene>
    <name evidence="2" type="ORF">LSINAPIS_LOCUS7478</name>
</gene>
<keyword evidence="3" id="KW-1185">Reference proteome</keyword>
<organism evidence="2 3">
    <name type="scientific">Leptidea sinapis</name>
    <dbReference type="NCBI Taxonomy" id="189913"/>
    <lineage>
        <taxon>Eukaryota</taxon>
        <taxon>Metazoa</taxon>
        <taxon>Ecdysozoa</taxon>
        <taxon>Arthropoda</taxon>
        <taxon>Hexapoda</taxon>
        <taxon>Insecta</taxon>
        <taxon>Pterygota</taxon>
        <taxon>Neoptera</taxon>
        <taxon>Endopterygota</taxon>
        <taxon>Lepidoptera</taxon>
        <taxon>Glossata</taxon>
        <taxon>Ditrysia</taxon>
        <taxon>Papilionoidea</taxon>
        <taxon>Pieridae</taxon>
        <taxon>Dismorphiinae</taxon>
        <taxon>Leptidea</taxon>
    </lineage>
</organism>
<name>A0A5E4QFS6_9NEOP</name>
<dbReference type="AlphaFoldDB" id="A0A5E4QFS6"/>
<evidence type="ECO:0000313" key="3">
    <source>
        <dbReference type="Proteomes" id="UP000324832"/>
    </source>
</evidence>
<feature type="compositionally biased region" description="Basic and acidic residues" evidence="1">
    <location>
        <begin position="54"/>
        <end position="65"/>
    </location>
</feature>